<dbReference type="OrthoDB" id="1086667at2"/>
<proteinExistence type="predicted"/>
<keyword evidence="2" id="KW-1185">Reference proteome</keyword>
<dbReference type="STRING" id="77095.SAMN05216455_11025"/>
<name>D8DTS8_9BACT</name>
<sequence length="183" mass="21366">MVLIKDVFKTLWFNAFLWAICLFIVTFLDILIRTSYPLLPICIPWMHDYLAIIVLSLCISVYIKWFKHSTKNFLSLCFEFFCKFFVSYVVIASIIVLPNQYFPSGEEIKKTGTVIGNEMGIYVPSKQADSWVYYSKIYIKDLGMSFWYQSGKIPQSIGRNCVVIIRKGLWGIRYAQKVDFIVD</sequence>
<gene>
    <name evidence="1" type="ORF">PBR_1513</name>
</gene>
<dbReference type="Proteomes" id="UP000004524">
    <property type="component" value="Unassembled WGS sequence"/>
</dbReference>
<dbReference type="EMBL" id="ADWO01000015">
    <property type="protein sequence ID" value="EFI73138.1"/>
    <property type="molecule type" value="Genomic_DNA"/>
</dbReference>
<protein>
    <submittedName>
        <fullName evidence="1">Uncharacterized protein</fullName>
    </submittedName>
</protein>
<evidence type="ECO:0000313" key="2">
    <source>
        <dbReference type="Proteomes" id="UP000004524"/>
    </source>
</evidence>
<organism evidence="1 2">
    <name type="scientific">Segatella baroniae B14</name>
    <dbReference type="NCBI Taxonomy" id="752555"/>
    <lineage>
        <taxon>Bacteria</taxon>
        <taxon>Pseudomonadati</taxon>
        <taxon>Bacteroidota</taxon>
        <taxon>Bacteroidia</taxon>
        <taxon>Bacteroidales</taxon>
        <taxon>Prevotellaceae</taxon>
        <taxon>Segatella</taxon>
    </lineage>
</organism>
<dbReference type="RefSeq" id="WP_006281428.1">
    <property type="nucleotide sequence ID" value="NZ_ADWO01000015.1"/>
</dbReference>
<reference evidence="1 2" key="1">
    <citation type="journal article" date="2010" name="Microb. Ecol.">
        <title>Comparative genome analysis of Prevotella ruminicola and Prevotella bryantii: insights into their environmental niche.</title>
        <authorList>
            <consortium name="North American Consortium for Rumen Bacteria"/>
            <person name="Purushe J."/>
            <person name="Fouts D.E."/>
            <person name="Morrison M."/>
            <person name="White B.A."/>
            <person name="Mackie R.I."/>
            <person name="Coutinho P.M."/>
            <person name="Henrissat B."/>
            <person name="Nelson K.E."/>
        </authorList>
    </citation>
    <scope>NUCLEOTIDE SEQUENCE [LARGE SCALE GENOMIC DNA]</scope>
    <source>
        <strain evidence="1 2">B14</strain>
    </source>
</reference>
<dbReference type="AlphaFoldDB" id="D8DTS8"/>
<comment type="caution">
    <text evidence="1">The sequence shown here is derived from an EMBL/GenBank/DDBJ whole genome shotgun (WGS) entry which is preliminary data.</text>
</comment>
<evidence type="ECO:0000313" key="1">
    <source>
        <dbReference type="EMBL" id="EFI73138.1"/>
    </source>
</evidence>
<accession>D8DTS8</accession>